<evidence type="ECO:0000313" key="2">
    <source>
        <dbReference type="EMBL" id="MDZ5758558.1"/>
    </source>
</evidence>
<name>A0AAW9JSG2_CARML</name>
<accession>A0AAW9JSG2</accession>
<dbReference type="AlphaFoldDB" id="A0AAW9JSG2"/>
<feature type="domain" description="Imm-5-like" evidence="1">
    <location>
        <begin position="16"/>
        <end position="120"/>
    </location>
</feature>
<organism evidence="2 3">
    <name type="scientific">Carnobacterium maltaromaticum</name>
    <name type="common">Carnobacterium piscicola</name>
    <dbReference type="NCBI Taxonomy" id="2751"/>
    <lineage>
        <taxon>Bacteria</taxon>
        <taxon>Bacillati</taxon>
        <taxon>Bacillota</taxon>
        <taxon>Bacilli</taxon>
        <taxon>Lactobacillales</taxon>
        <taxon>Carnobacteriaceae</taxon>
        <taxon>Carnobacterium</taxon>
    </lineage>
</organism>
<gene>
    <name evidence="2" type="ORF">RAK27_07750</name>
</gene>
<proteinExistence type="predicted"/>
<reference evidence="2" key="1">
    <citation type="submission" date="2023-08" db="EMBL/GenBank/DDBJ databases">
        <title>Genomic characterization of piscicolin 126 produced by Carnobacterium maltaromaticum CM22 strain isolated from salmon (Salmo salar).</title>
        <authorList>
            <person name="Gonzalez-Gragera E."/>
            <person name="Garcia-Lopez J.D."/>
            <person name="Teso-Perez C."/>
            <person name="Gimenez-Hernandez I."/>
            <person name="Peralta-Sanchez J.M."/>
            <person name="Valdivia E."/>
            <person name="Montalban-Lopez M."/>
            <person name="Martin-Platero A.M."/>
            <person name="Banos A."/>
            <person name="Martinez-Bueno M."/>
        </authorList>
    </citation>
    <scope>NUCLEOTIDE SEQUENCE</scope>
    <source>
        <strain evidence="2">CM22</strain>
    </source>
</reference>
<dbReference type="EMBL" id="JAVBVO010000003">
    <property type="protein sequence ID" value="MDZ5758558.1"/>
    <property type="molecule type" value="Genomic_DNA"/>
</dbReference>
<dbReference type="InterPro" id="IPR048667">
    <property type="entry name" value="Imm5-like"/>
</dbReference>
<dbReference type="Pfam" id="PF21805">
    <property type="entry name" value="Imm5_like"/>
    <property type="match status" value="1"/>
</dbReference>
<dbReference type="Proteomes" id="UP001290462">
    <property type="component" value="Unassembled WGS sequence"/>
</dbReference>
<evidence type="ECO:0000313" key="3">
    <source>
        <dbReference type="Proteomes" id="UP001290462"/>
    </source>
</evidence>
<protein>
    <submittedName>
        <fullName evidence="2">Imm5 family immunity protein</fullName>
    </submittedName>
</protein>
<dbReference type="GeneID" id="83605410"/>
<dbReference type="RefSeq" id="WP_056998999.1">
    <property type="nucleotide sequence ID" value="NZ_BJOJ01000043.1"/>
</dbReference>
<sequence length="140" mass="15586">MEPKNDRAIKQEIHKLAKNADHQLLAIWAAECAERVLPIFNENYQEDSRPSEAIRANRNWIKGKCTVSEARAAAFAAHAAARDAVEDNCCYAARSAGHAAATVHVATHAVYASDYAAKANPTERIWDYQRLVELLQEEIV</sequence>
<evidence type="ECO:0000259" key="1">
    <source>
        <dbReference type="Pfam" id="PF21805"/>
    </source>
</evidence>
<comment type="caution">
    <text evidence="2">The sequence shown here is derived from an EMBL/GenBank/DDBJ whole genome shotgun (WGS) entry which is preliminary data.</text>
</comment>